<protein>
    <submittedName>
        <fullName evidence="2">OSJNBb0089K06.9 protein</fullName>
    </submittedName>
</protein>
<dbReference type="Proteomes" id="UP000000763">
    <property type="component" value="Chromosome 4"/>
</dbReference>
<organism evidence="2 3">
    <name type="scientific">Oryza sativa subsp. japonica</name>
    <name type="common">Rice</name>
    <dbReference type="NCBI Taxonomy" id="39947"/>
    <lineage>
        <taxon>Eukaryota</taxon>
        <taxon>Viridiplantae</taxon>
        <taxon>Streptophyta</taxon>
        <taxon>Embryophyta</taxon>
        <taxon>Tracheophyta</taxon>
        <taxon>Spermatophyta</taxon>
        <taxon>Magnoliopsida</taxon>
        <taxon>Liliopsida</taxon>
        <taxon>Poales</taxon>
        <taxon>Poaceae</taxon>
        <taxon>BOP clade</taxon>
        <taxon>Oryzoideae</taxon>
        <taxon>Oryzeae</taxon>
        <taxon>Oryzinae</taxon>
        <taxon>Oryza</taxon>
        <taxon>Oryza sativa</taxon>
    </lineage>
</organism>
<dbReference type="AlphaFoldDB" id="Q7XNZ7"/>
<dbReference type="EMBL" id="AL663013">
    <property type="protein sequence ID" value="CAE03848.1"/>
    <property type="molecule type" value="Genomic_DNA"/>
</dbReference>
<proteinExistence type="predicted"/>
<sequence>MEVDSPATGDEEDGDNGNGLHLRLLSIGTQPKSPEVNRKELKKGEMGQIPNFCR</sequence>
<name>Q7XNZ7_ORYSJ</name>
<evidence type="ECO:0000256" key="1">
    <source>
        <dbReference type="SAM" id="MobiDB-lite"/>
    </source>
</evidence>
<feature type="compositionally biased region" description="Basic and acidic residues" evidence="1">
    <location>
        <begin position="35"/>
        <end position="45"/>
    </location>
</feature>
<evidence type="ECO:0000313" key="2">
    <source>
        <dbReference type="EMBL" id="CAE03848.1"/>
    </source>
</evidence>
<feature type="compositionally biased region" description="Acidic residues" evidence="1">
    <location>
        <begin position="1"/>
        <end position="15"/>
    </location>
</feature>
<accession>Q7XNZ7</accession>
<evidence type="ECO:0000313" key="3">
    <source>
        <dbReference type="Proteomes" id="UP000000763"/>
    </source>
</evidence>
<gene>
    <name evidence="2" type="primary">OSJNBb0089K06.9</name>
</gene>
<feature type="region of interest" description="Disordered" evidence="1">
    <location>
        <begin position="1"/>
        <end position="54"/>
    </location>
</feature>
<reference evidence="3" key="1">
    <citation type="journal article" date="2005" name="Nature">
        <title>The map-based sequence of the rice genome.</title>
        <authorList>
            <consortium name="International rice genome sequencing project (IRGSP)"/>
            <person name="Matsumoto T."/>
            <person name="Wu J."/>
            <person name="Kanamori H."/>
            <person name="Katayose Y."/>
            <person name="Fujisawa M."/>
            <person name="Namiki N."/>
            <person name="Mizuno H."/>
            <person name="Yamamoto K."/>
            <person name="Antonio B.A."/>
            <person name="Baba T."/>
            <person name="Sakata K."/>
            <person name="Nagamura Y."/>
            <person name="Aoki H."/>
            <person name="Arikawa K."/>
            <person name="Arita K."/>
            <person name="Bito T."/>
            <person name="Chiden Y."/>
            <person name="Fujitsuka N."/>
            <person name="Fukunaka R."/>
            <person name="Hamada M."/>
            <person name="Harada C."/>
            <person name="Hayashi A."/>
            <person name="Hijishita S."/>
            <person name="Honda M."/>
            <person name="Hosokawa S."/>
            <person name="Ichikawa Y."/>
            <person name="Idonuma A."/>
            <person name="Iijima M."/>
            <person name="Ikeda M."/>
            <person name="Ikeno M."/>
            <person name="Ito K."/>
            <person name="Ito S."/>
            <person name="Ito T."/>
            <person name="Ito Y."/>
            <person name="Ito Y."/>
            <person name="Iwabuchi A."/>
            <person name="Kamiya K."/>
            <person name="Karasawa W."/>
            <person name="Kurita K."/>
            <person name="Katagiri S."/>
            <person name="Kikuta A."/>
            <person name="Kobayashi H."/>
            <person name="Kobayashi N."/>
            <person name="Machita K."/>
            <person name="Maehara T."/>
            <person name="Masukawa M."/>
            <person name="Mizubayashi T."/>
            <person name="Mukai Y."/>
            <person name="Nagasaki H."/>
            <person name="Nagata Y."/>
            <person name="Naito S."/>
            <person name="Nakashima M."/>
            <person name="Nakama Y."/>
            <person name="Nakamichi Y."/>
            <person name="Nakamura M."/>
            <person name="Meguro A."/>
            <person name="Negishi M."/>
            <person name="Ohta I."/>
            <person name="Ohta T."/>
            <person name="Okamoto M."/>
            <person name="Ono N."/>
            <person name="Saji S."/>
            <person name="Sakaguchi M."/>
            <person name="Sakai K."/>
            <person name="Shibata M."/>
            <person name="Shimokawa T."/>
            <person name="Song J."/>
            <person name="Takazaki Y."/>
            <person name="Terasawa K."/>
            <person name="Tsugane M."/>
            <person name="Tsuji K."/>
            <person name="Ueda S."/>
            <person name="Waki K."/>
            <person name="Yamagata H."/>
            <person name="Yamamoto M."/>
            <person name="Yamamoto S."/>
            <person name="Yamane H."/>
            <person name="Yoshiki S."/>
            <person name="Yoshihara R."/>
            <person name="Yukawa K."/>
            <person name="Zhong H."/>
            <person name="Yano M."/>
            <person name="Yuan Q."/>
            <person name="Ouyang S."/>
            <person name="Liu J."/>
            <person name="Jones K.M."/>
            <person name="Gansberger K."/>
            <person name="Moffat K."/>
            <person name="Hill J."/>
            <person name="Bera J."/>
            <person name="Fadrosh D."/>
            <person name="Jin S."/>
            <person name="Johri S."/>
            <person name="Kim M."/>
            <person name="Overton L."/>
            <person name="Reardon M."/>
            <person name="Tsitrin T."/>
            <person name="Vuong H."/>
            <person name="Weaver B."/>
            <person name="Ciecko A."/>
            <person name="Tallon L."/>
            <person name="Jackson J."/>
            <person name="Pai G."/>
            <person name="Aken S.V."/>
            <person name="Utterback T."/>
            <person name="Reidmuller S."/>
            <person name="Feldblyum T."/>
            <person name="Hsiao J."/>
            <person name="Zismann V."/>
            <person name="Iobst S."/>
            <person name="de Vazeille A.R."/>
            <person name="Buell C.R."/>
            <person name="Ying K."/>
            <person name="Li Y."/>
            <person name="Lu T."/>
            <person name="Huang Y."/>
            <person name="Zhao Q."/>
            <person name="Feng Q."/>
            <person name="Zhang L."/>
            <person name="Zhu J."/>
            <person name="Weng Q."/>
            <person name="Mu J."/>
            <person name="Lu Y."/>
            <person name="Fan D."/>
            <person name="Liu Y."/>
            <person name="Guan J."/>
            <person name="Zhang Y."/>
            <person name="Yu S."/>
            <person name="Liu X."/>
            <person name="Zhang Y."/>
            <person name="Hong G."/>
            <person name="Han B."/>
            <person name="Choisne N."/>
            <person name="Demange N."/>
            <person name="Orjeda G."/>
            <person name="Samain S."/>
            <person name="Cattolico L."/>
            <person name="Pelletier E."/>
            <person name="Couloux A."/>
            <person name="Segurens B."/>
            <person name="Wincker P."/>
            <person name="D'Hont A."/>
            <person name="Scarpelli C."/>
            <person name="Weissenbach J."/>
            <person name="Salanoubat M."/>
            <person name="Quetier F."/>
            <person name="Yu Y."/>
            <person name="Kim H.R."/>
            <person name="Rambo T."/>
            <person name="Currie J."/>
            <person name="Collura K."/>
            <person name="Luo M."/>
            <person name="Yang T."/>
            <person name="Ammiraju J.S.S."/>
            <person name="Engler F."/>
            <person name="Soderlund C."/>
            <person name="Wing R.A."/>
            <person name="Palmer L.E."/>
            <person name="de la Bastide M."/>
            <person name="Spiegel L."/>
            <person name="Nascimento L."/>
            <person name="Zutavern T."/>
            <person name="O'Shaughnessy A."/>
            <person name="Dike S."/>
            <person name="Dedhia N."/>
            <person name="Preston R."/>
            <person name="Balija V."/>
            <person name="McCombie W.R."/>
            <person name="Chow T."/>
            <person name="Chen H."/>
            <person name="Chung M."/>
            <person name="Chen C."/>
            <person name="Shaw J."/>
            <person name="Wu H."/>
            <person name="Hsiao K."/>
            <person name="Chao Y."/>
            <person name="Chu M."/>
            <person name="Cheng C."/>
            <person name="Hour A."/>
            <person name="Lee P."/>
            <person name="Lin S."/>
            <person name="Lin Y."/>
            <person name="Liou J."/>
            <person name="Liu S."/>
            <person name="Hsing Y."/>
            <person name="Raghuvanshi S."/>
            <person name="Mohanty A."/>
            <person name="Bharti A.K."/>
            <person name="Gaur A."/>
            <person name="Gupta V."/>
            <person name="Kumar D."/>
            <person name="Ravi V."/>
            <person name="Vij S."/>
            <person name="Kapur A."/>
            <person name="Khurana P."/>
            <person name="Khurana P."/>
            <person name="Khurana J.P."/>
            <person name="Tyagi A.K."/>
            <person name="Gaikwad K."/>
            <person name="Singh A."/>
            <person name="Dalal V."/>
            <person name="Srivastava S."/>
            <person name="Dixit A."/>
            <person name="Pal A.K."/>
            <person name="Ghazi I.A."/>
            <person name="Yadav M."/>
            <person name="Pandit A."/>
            <person name="Bhargava A."/>
            <person name="Sureshbabu K."/>
            <person name="Batra K."/>
            <person name="Sharma T.R."/>
            <person name="Mohapatra T."/>
            <person name="Singh N.K."/>
            <person name="Messing J."/>
            <person name="Nelson A.B."/>
            <person name="Fuks G."/>
            <person name="Kavchok S."/>
            <person name="Keizer G."/>
            <person name="Linton E."/>
            <person name="Llaca V."/>
            <person name="Song R."/>
            <person name="Tanyolac B."/>
            <person name="Young S."/>
            <person name="Ho-Il K."/>
            <person name="Hahn J.H."/>
            <person name="Sangsakoo G."/>
            <person name="Vanavichit A."/>
            <person name="de Mattos Luiz.A.T."/>
            <person name="Zimmer P.D."/>
            <person name="Malone G."/>
            <person name="Dellagostin O."/>
            <person name="de Oliveira A.C."/>
            <person name="Bevan M."/>
            <person name="Bancroft I."/>
            <person name="Minx P."/>
            <person name="Cordum H."/>
            <person name="Wilson R."/>
            <person name="Cheng Z."/>
            <person name="Jin W."/>
            <person name="Jiang J."/>
            <person name="Leong S.A."/>
            <person name="Iwama H."/>
            <person name="Gojobori T."/>
            <person name="Itoh T."/>
            <person name="Niimura Y."/>
            <person name="Fujii Y."/>
            <person name="Habara T."/>
            <person name="Sakai H."/>
            <person name="Sato Y."/>
            <person name="Wilson G."/>
            <person name="Kumar K."/>
            <person name="McCouch S."/>
            <person name="Juretic N."/>
            <person name="Hoen D."/>
            <person name="Wright S."/>
            <person name="Bruskiewich R."/>
            <person name="Bureau T."/>
            <person name="Miyao A."/>
            <person name="Hirochika H."/>
            <person name="Nishikawa T."/>
            <person name="Kadowaki K."/>
            <person name="Sugiura M."/>
            <person name="Burr B."/>
            <person name="Sasaki T."/>
        </authorList>
    </citation>
    <scope>NUCLEOTIDE SEQUENCE [LARGE SCALE GENOMIC DNA]</scope>
    <source>
        <strain evidence="3">cv. Nipponbare</strain>
    </source>
</reference>
<reference evidence="3" key="2">
    <citation type="journal article" date="2008" name="Nucleic Acids Res.">
        <title>The rice annotation project database (RAP-DB): 2008 update.</title>
        <authorList>
            <consortium name="The rice annotation project (RAP)"/>
        </authorList>
    </citation>
    <scope>GENOME REANNOTATION</scope>
    <source>
        <strain evidence="3">cv. Nipponbare</strain>
    </source>
</reference>